<proteinExistence type="predicted"/>
<evidence type="ECO:0000256" key="1">
    <source>
        <dbReference type="SAM" id="MobiDB-lite"/>
    </source>
</evidence>
<feature type="compositionally biased region" description="Low complexity" evidence="1">
    <location>
        <begin position="167"/>
        <end position="176"/>
    </location>
</feature>
<evidence type="ECO:0000313" key="2">
    <source>
        <dbReference type="EMBL" id="DAE32574.1"/>
    </source>
</evidence>
<sequence length="542" mass="56211">MDQTHRLRCLNNFLEVLMAISIEFKDKYVYFGPEAGLHTQGEARAEVYDVTGPRYHDGHDLSAMTWYVRASHPDYMTLINKQLRVSVDPDNEGQIIITWPVEADFTAYAGQLDVQFVAKSSTGEEIIKLQSNGLQFAASVEGTAAPPKNVFENTLEQMQGLLDNAENAAAQSAADASRAEDAQDAAAQSAQQAQQAQQAVAGDVEQAAVLVEQIEGDAEAAAASAAAAKASENAAAASKNAAAGSASEAKTSETNAASSKTAAANSAAAAATSEANAASSKSAAANSASAAKTSETNAAASKTAAANSAAAAALSEAAAEAAAQRAEDAAETVDMSNYLQKNGDGAAVTVPFTAPASLPELPSSPATLEALMTMLASMRNRLVALEESMPGIGEWWYSPNVITYTGGVNSKAFARVNFNDDLSKTVYAVLYAKIGDSLSSGAADGFFNCKKLAERFPLAYGANFQCGVVGGAAQAKIETRNLPASAITFVSRTAEQWSIGVWNSHGAGYGGVSLDQQDGSPHGQAISILPPYLAQNIIVRAR</sequence>
<feature type="region of interest" description="Disordered" evidence="1">
    <location>
        <begin position="167"/>
        <end position="190"/>
    </location>
</feature>
<protein>
    <submittedName>
        <fullName evidence="2">L SHAPED TAIL FIBER PROTEIN</fullName>
    </submittedName>
</protein>
<name>A0A8S5RMJ8_9VIRU</name>
<organism evidence="2">
    <name type="scientific">virus sp. ctusH3</name>
    <dbReference type="NCBI Taxonomy" id="2825826"/>
    <lineage>
        <taxon>Viruses</taxon>
    </lineage>
</organism>
<dbReference type="EMBL" id="BK059124">
    <property type="protein sequence ID" value="DAE32574.1"/>
    <property type="molecule type" value="Genomic_DNA"/>
</dbReference>
<accession>A0A8S5RMJ8</accession>
<reference evidence="2" key="1">
    <citation type="journal article" date="2021" name="Proc. Natl. Acad. Sci. U.S.A.">
        <title>A Catalog of Tens of Thousands of Viruses from Human Metagenomes Reveals Hidden Associations with Chronic Diseases.</title>
        <authorList>
            <person name="Tisza M.J."/>
            <person name="Buck C.B."/>
        </authorList>
    </citation>
    <scope>NUCLEOTIDE SEQUENCE</scope>
    <source>
        <strain evidence="2">CtusH3</strain>
    </source>
</reference>